<reference evidence="7 8" key="1">
    <citation type="submission" date="2023-02" db="EMBL/GenBank/DDBJ databases">
        <title>Genome sequence of Mucilaginibacter jinjuensis strain KACC 16571.</title>
        <authorList>
            <person name="Kim S."/>
            <person name="Heo J."/>
            <person name="Kwon S.-W."/>
        </authorList>
    </citation>
    <scope>NUCLEOTIDE SEQUENCE [LARGE SCALE GENOMIC DNA]</scope>
    <source>
        <strain evidence="7 8">KACC 16571</strain>
    </source>
</reference>
<gene>
    <name evidence="7" type="ORF">PQO05_01895</name>
</gene>
<dbReference type="EMBL" id="CP117167">
    <property type="protein sequence ID" value="WCT12682.1"/>
    <property type="molecule type" value="Genomic_DNA"/>
</dbReference>
<dbReference type="PANTHER" id="PTHR42852:SF6">
    <property type="entry name" value="THIOL:DISULFIDE INTERCHANGE PROTEIN DSBE"/>
    <property type="match status" value="1"/>
</dbReference>
<proteinExistence type="predicted"/>
<feature type="chain" id="PRO_5045190170" evidence="5">
    <location>
        <begin position="19"/>
        <end position="389"/>
    </location>
</feature>
<evidence type="ECO:0000256" key="2">
    <source>
        <dbReference type="ARBA" id="ARBA00022748"/>
    </source>
</evidence>
<dbReference type="CDD" id="cd02966">
    <property type="entry name" value="TlpA_like_family"/>
    <property type="match status" value="1"/>
</dbReference>
<evidence type="ECO:0000256" key="3">
    <source>
        <dbReference type="ARBA" id="ARBA00023157"/>
    </source>
</evidence>
<name>A0ABY7TBT0_9SPHI</name>
<comment type="subcellular location">
    <subcellularLocation>
        <location evidence="1">Cell envelope</location>
    </subcellularLocation>
</comment>
<keyword evidence="5" id="KW-0732">Signal</keyword>
<keyword evidence="8" id="KW-1185">Reference proteome</keyword>
<dbReference type="Gene3D" id="3.40.30.10">
    <property type="entry name" value="Glutaredoxin"/>
    <property type="match status" value="1"/>
</dbReference>
<keyword evidence="2" id="KW-0201">Cytochrome c-type biogenesis</keyword>
<dbReference type="Proteomes" id="UP001216139">
    <property type="component" value="Chromosome"/>
</dbReference>
<evidence type="ECO:0000259" key="6">
    <source>
        <dbReference type="PROSITE" id="PS51352"/>
    </source>
</evidence>
<dbReference type="PANTHER" id="PTHR42852">
    <property type="entry name" value="THIOL:DISULFIDE INTERCHANGE PROTEIN DSBE"/>
    <property type="match status" value="1"/>
</dbReference>
<accession>A0ABY7TBT0</accession>
<keyword evidence="3" id="KW-1015">Disulfide bond</keyword>
<dbReference type="InterPro" id="IPR050553">
    <property type="entry name" value="Thioredoxin_ResA/DsbE_sf"/>
</dbReference>
<dbReference type="InterPro" id="IPR036249">
    <property type="entry name" value="Thioredoxin-like_sf"/>
</dbReference>
<dbReference type="RefSeq" id="WP_273630945.1">
    <property type="nucleotide sequence ID" value="NZ_CP117167.1"/>
</dbReference>
<feature type="signal peptide" evidence="5">
    <location>
        <begin position="1"/>
        <end position="18"/>
    </location>
</feature>
<dbReference type="SUPFAM" id="SSF52833">
    <property type="entry name" value="Thioredoxin-like"/>
    <property type="match status" value="1"/>
</dbReference>
<dbReference type="InterPro" id="IPR013740">
    <property type="entry name" value="Redoxin"/>
</dbReference>
<keyword evidence="4" id="KW-0676">Redox-active center</keyword>
<sequence>MKNNLFLLLTLFTVPALASNHNNEANKILTQTADKLLSIQTVSYHYERDISYPKENYHSKASAQCYLEFDKEKVSKFQLNSEATFQVYNGTEYFSLDKKAKTYELKEQPDGKAFNSFSYFYNSIPSFRSILYQIIRDDSISKTTRDTVIANKPYHIVSLAMQNKGIDYLGSFRNFTTVMAMYYDIIIDPASSLPYQIIERNSHEKTDITKVTYTDINISPNKPQETSWYYSTYTKEYQPEKKIANKPMIAAGAILPDWQLPVYKGDTLTTLQNSSLKGKVILMEFWIKNCSYCMESFTYLKELQQKFNAANVQIITINAYDSPKEIGFFYNREKPAYKMLYAGQALAKDLGIYSYPQAILVDKSGKVIFAGTFGKDSKTQIEQLITKQL</sequence>
<dbReference type="PROSITE" id="PS51352">
    <property type="entry name" value="THIOREDOXIN_2"/>
    <property type="match status" value="1"/>
</dbReference>
<feature type="domain" description="Thioredoxin" evidence="6">
    <location>
        <begin position="249"/>
        <end position="389"/>
    </location>
</feature>
<evidence type="ECO:0000256" key="1">
    <source>
        <dbReference type="ARBA" id="ARBA00004196"/>
    </source>
</evidence>
<organism evidence="7 8">
    <name type="scientific">Mucilaginibacter jinjuensis</name>
    <dbReference type="NCBI Taxonomy" id="1176721"/>
    <lineage>
        <taxon>Bacteria</taxon>
        <taxon>Pseudomonadati</taxon>
        <taxon>Bacteroidota</taxon>
        <taxon>Sphingobacteriia</taxon>
        <taxon>Sphingobacteriales</taxon>
        <taxon>Sphingobacteriaceae</taxon>
        <taxon>Mucilaginibacter</taxon>
    </lineage>
</organism>
<evidence type="ECO:0000256" key="5">
    <source>
        <dbReference type="SAM" id="SignalP"/>
    </source>
</evidence>
<evidence type="ECO:0000256" key="4">
    <source>
        <dbReference type="ARBA" id="ARBA00023284"/>
    </source>
</evidence>
<dbReference type="Pfam" id="PF08534">
    <property type="entry name" value="Redoxin"/>
    <property type="match status" value="1"/>
</dbReference>
<dbReference type="InterPro" id="IPR013766">
    <property type="entry name" value="Thioredoxin_domain"/>
</dbReference>
<protein>
    <submittedName>
        <fullName evidence="7">TlpA disulfide reductase family protein</fullName>
    </submittedName>
</protein>
<evidence type="ECO:0000313" key="8">
    <source>
        <dbReference type="Proteomes" id="UP001216139"/>
    </source>
</evidence>
<evidence type="ECO:0000313" key="7">
    <source>
        <dbReference type="EMBL" id="WCT12682.1"/>
    </source>
</evidence>